<dbReference type="GO" id="GO:0051082">
    <property type="term" value="F:unfolded protein binding"/>
    <property type="evidence" value="ECO:0007669"/>
    <property type="project" value="TreeGrafter"/>
</dbReference>
<keyword evidence="4" id="KW-0143">Chaperone</keyword>
<dbReference type="InterPro" id="IPR008979">
    <property type="entry name" value="Galactose-bd-like_sf"/>
</dbReference>
<accession>A0A9D4LAU3</accession>
<comment type="caution">
    <text evidence="6">The sequence shown here is derived from an EMBL/GenBank/DDBJ whole genome shotgun (WGS) entry which is preliminary data.</text>
</comment>
<dbReference type="PANTHER" id="PTHR13194:SF18">
    <property type="entry name" value="COMPLEX I INTERMEDIATE-ASSOCIATED PROTEIN 30, MITOCHONDRIAL"/>
    <property type="match status" value="1"/>
</dbReference>
<evidence type="ECO:0000256" key="2">
    <source>
        <dbReference type="ARBA" id="ARBA00007884"/>
    </source>
</evidence>
<evidence type="ECO:0000256" key="4">
    <source>
        <dbReference type="ARBA" id="ARBA00023186"/>
    </source>
</evidence>
<keyword evidence="3" id="KW-0496">Mitochondrion</keyword>
<feature type="domain" description="NADH:ubiquinone oxidoreductase intermediate-associated protein 30" evidence="5">
    <location>
        <begin position="14"/>
        <end position="82"/>
    </location>
</feature>
<protein>
    <recommendedName>
        <fullName evidence="5">NADH:ubiquinone oxidoreductase intermediate-associated protein 30 domain-containing protein</fullName>
    </recommendedName>
</protein>
<dbReference type="Proteomes" id="UP000828390">
    <property type="component" value="Unassembled WGS sequence"/>
</dbReference>
<evidence type="ECO:0000313" key="6">
    <source>
        <dbReference type="EMBL" id="KAH3853752.1"/>
    </source>
</evidence>
<evidence type="ECO:0000256" key="3">
    <source>
        <dbReference type="ARBA" id="ARBA00023128"/>
    </source>
</evidence>
<reference evidence="6" key="2">
    <citation type="submission" date="2020-11" db="EMBL/GenBank/DDBJ databases">
        <authorList>
            <person name="McCartney M.A."/>
            <person name="Auch B."/>
            <person name="Kono T."/>
            <person name="Mallez S."/>
            <person name="Becker A."/>
            <person name="Gohl D.M."/>
            <person name="Silverstein K.A.T."/>
            <person name="Koren S."/>
            <person name="Bechman K.B."/>
            <person name="Herman A."/>
            <person name="Abrahante J.E."/>
            <person name="Garbe J."/>
        </authorList>
    </citation>
    <scope>NUCLEOTIDE SEQUENCE</scope>
    <source>
        <strain evidence="6">Duluth1</strain>
        <tissue evidence="6">Whole animal</tissue>
    </source>
</reference>
<evidence type="ECO:0000313" key="7">
    <source>
        <dbReference type="Proteomes" id="UP000828390"/>
    </source>
</evidence>
<dbReference type="InterPro" id="IPR013857">
    <property type="entry name" value="NADH-UbQ_OxRdtase-assoc_prot30"/>
</dbReference>
<dbReference type="EMBL" id="JAIWYP010000003">
    <property type="protein sequence ID" value="KAH3853752.1"/>
    <property type="molecule type" value="Genomic_DNA"/>
</dbReference>
<reference evidence="6" key="1">
    <citation type="journal article" date="2019" name="bioRxiv">
        <title>The Genome of the Zebra Mussel, Dreissena polymorpha: A Resource for Invasive Species Research.</title>
        <authorList>
            <person name="McCartney M.A."/>
            <person name="Auch B."/>
            <person name="Kono T."/>
            <person name="Mallez S."/>
            <person name="Zhang Y."/>
            <person name="Obille A."/>
            <person name="Becker A."/>
            <person name="Abrahante J.E."/>
            <person name="Garbe J."/>
            <person name="Badalamenti J.P."/>
            <person name="Herman A."/>
            <person name="Mangelson H."/>
            <person name="Liachko I."/>
            <person name="Sullivan S."/>
            <person name="Sone E.D."/>
            <person name="Koren S."/>
            <person name="Silverstein K.A.T."/>
            <person name="Beckman K.B."/>
            <person name="Gohl D.M."/>
        </authorList>
    </citation>
    <scope>NUCLEOTIDE SEQUENCE</scope>
    <source>
        <strain evidence="6">Duluth1</strain>
        <tissue evidence="6">Whole animal</tissue>
    </source>
</reference>
<sequence length="111" mass="12875">MVILQMQRIWDHHFYDMYNYPLYTHGGPYWQNVVIPFSKFVLAAAGRVQNKQKHVGLRGVHDIRDIGITVAVDVPGPFKLEIDYKAVVRNENSRGSSDFDMELYATNKFDL</sequence>
<dbReference type="PANTHER" id="PTHR13194">
    <property type="entry name" value="COMPLEX I INTERMEDIATE-ASSOCIATED PROTEIN 30"/>
    <property type="match status" value="1"/>
</dbReference>
<evidence type="ECO:0000259" key="5">
    <source>
        <dbReference type="Pfam" id="PF08547"/>
    </source>
</evidence>
<proteinExistence type="inferred from homology"/>
<dbReference type="GO" id="GO:0032981">
    <property type="term" value="P:mitochondrial respiratory chain complex I assembly"/>
    <property type="evidence" value="ECO:0007669"/>
    <property type="project" value="TreeGrafter"/>
</dbReference>
<comment type="subcellular location">
    <subcellularLocation>
        <location evidence="1">Mitochondrion</location>
    </subcellularLocation>
</comment>
<dbReference type="Pfam" id="PF08547">
    <property type="entry name" value="CIA30"/>
    <property type="match status" value="1"/>
</dbReference>
<evidence type="ECO:0000256" key="1">
    <source>
        <dbReference type="ARBA" id="ARBA00004173"/>
    </source>
</evidence>
<dbReference type="InterPro" id="IPR039131">
    <property type="entry name" value="NDUFAF1"/>
</dbReference>
<dbReference type="GO" id="GO:0005739">
    <property type="term" value="C:mitochondrion"/>
    <property type="evidence" value="ECO:0007669"/>
    <property type="project" value="UniProtKB-SubCell"/>
</dbReference>
<gene>
    <name evidence="6" type="ORF">DPMN_096284</name>
</gene>
<comment type="similarity">
    <text evidence="2">Belongs to the CIA30 family.</text>
</comment>
<name>A0A9D4LAU3_DREPO</name>
<dbReference type="GO" id="GO:0006120">
    <property type="term" value="P:mitochondrial electron transport, NADH to ubiquinone"/>
    <property type="evidence" value="ECO:0007669"/>
    <property type="project" value="TreeGrafter"/>
</dbReference>
<organism evidence="6 7">
    <name type="scientific">Dreissena polymorpha</name>
    <name type="common">Zebra mussel</name>
    <name type="synonym">Mytilus polymorpha</name>
    <dbReference type="NCBI Taxonomy" id="45954"/>
    <lineage>
        <taxon>Eukaryota</taxon>
        <taxon>Metazoa</taxon>
        <taxon>Spiralia</taxon>
        <taxon>Lophotrochozoa</taxon>
        <taxon>Mollusca</taxon>
        <taxon>Bivalvia</taxon>
        <taxon>Autobranchia</taxon>
        <taxon>Heteroconchia</taxon>
        <taxon>Euheterodonta</taxon>
        <taxon>Imparidentia</taxon>
        <taxon>Neoheterodontei</taxon>
        <taxon>Myida</taxon>
        <taxon>Dreissenoidea</taxon>
        <taxon>Dreissenidae</taxon>
        <taxon>Dreissena</taxon>
    </lineage>
</organism>
<dbReference type="AlphaFoldDB" id="A0A9D4LAU3"/>
<dbReference type="SUPFAM" id="SSF49785">
    <property type="entry name" value="Galactose-binding domain-like"/>
    <property type="match status" value="1"/>
</dbReference>
<keyword evidence="7" id="KW-1185">Reference proteome</keyword>